<dbReference type="PANTHER" id="PTHR45947:SF3">
    <property type="entry name" value="SULFOQUINOVOSYL TRANSFERASE SQD2"/>
    <property type="match status" value="1"/>
</dbReference>
<dbReference type="Pfam" id="PF13439">
    <property type="entry name" value="Glyco_transf_4"/>
    <property type="match status" value="1"/>
</dbReference>
<dbReference type="EMBL" id="WWEQ01000008">
    <property type="protein sequence ID" value="MYM19033.1"/>
    <property type="molecule type" value="Genomic_DNA"/>
</dbReference>
<name>A0A6N9H564_9MICO</name>
<dbReference type="SUPFAM" id="SSF53756">
    <property type="entry name" value="UDP-Glycosyltransferase/glycogen phosphorylase"/>
    <property type="match status" value="1"/>
</dbReference>
<sequence length="397" mass="43055">MRPRLRICIPAETYAPEVNGAAKFAENLAAGLSARGHDVHVIAPSPTCRAHEAIVDGVTVHYVTAHRWYFHPSWTICFPWQAKPELSALFDEIQPDVVHTQAHFVVGRYAFTEAEKRGIPVVATNHFMPDNVKPYLPVPPPLVGAATRTVWWDLRRKFELAAHITVPTQLAADLLTAHGFEAPIQAVSCGIDLSRFHPASAAERAAAGGADHPTVLFVGRLSREKHIDEIIRAVAAMDPAANLHAEIVGAGEQRGPLEQLARELGVADRVHLLGKVSETGLVDAYRRATFFCMPSTAELQSIATLEALASGKPVVLADSVALPHLCRSGANGYLIEPNSVEGYTRAFEELCAASPERLAEFSAASQEVAALHDIETTLDTFEGIYRRVIAERAARAA</sequence>
<dbReference type="Gene3D" id="3.40.50.2000">
    <property type="entry name" value="Glycogen Phosphorylase B"/>
    <property type="match status" value="2"/>
</dbReference>
<dbReference type="AlphaFoldDB" id="A0A6N9H564"/>
<dbReference type="InterPro" id="IPR001296">
    <property type="entry name" value="Glyco_trans_1"/>
</dbReference>
<evidence type="ECO:0000256" key="2">
    <source>
        <dbReference type="ARBA" id="ARBA00022676"/>
    </source>
</evidence>
<evidence type="ECO:0000256" key="1">
    <source>
        <dbReference type="ARBA" id="ARBA00021292"/>
    </source>
</evidence>
<protein>
    <recommendedName>
        <fullName evidence="1">D-inositol 3-phosphate glycosyltransferase</fullName>
    </recommendedName>
</protein>
<dbReference type="InterPro" id="IPR050194">
    <property type="entry name" value="Glycosyltransferase_grp1"/>
</dbReference>
<keyword evidence="3 6" id="KW-0808">Transferase</keyword>
<accession>A0A6N9H564</accession>
<evidence type="ECO:0000313" key="6">
    <source>
        <dbReference type="EMBL" id="MYM19033.1"/>
    </source>
</evidence>
<keyword evidence="2" id="KW-0328">Glycosyltransferase</keyword>
<proteinExistence type="predicted"/>
<keyword evidence="7" id="KW-1185">Reference proteome</keyword>
<dbReference type="GO" id="GO:1901137">
    <property type="term" value="P:carbohydrate derivative biosynthetic process"/>
    <property type="evidence" value="ECO:0007669"/>
    <property type="project" value="UniProtKB-ARBA"/>
</dbReference>
<dbReference type="GO" id="GO:0016757">
    <property type="term" value="F:glycosyltransferase activity"/>
    <property type="evidence" value="ECO:0007669"/>
    <property type="project" value="UniProtKB-KW"/>
</dbReference>
<dbReference type="InterPro" id="IPR028098">
    <property type="entry name" value="Glyco_trans_4-like_N"/>
</dbReference>
<dbReference type="PANTHER" id="PTHR45947">
    <property type="entry name" value="SULFOQUINOVOSYL TRANSFERASE SQD2"/>
    <property type="match status" value="1"/>
</dbReference>
<dbReference type="Proteomes" id="UP000469215">
    <property type="component" value="Unassembled WGS sequence"/>
</dbReference>
<feature type="domain" description="Glycosyltransferase subfamily 4-like N-terminal" evidence="5">
    <location>
        <begin position="18"/>
        <end position="195"/>
    </location>
</feature>
<gene>
    <name evidence="6" type="ORF">GSY69_03330</name>
</gene>
<evidence type="ECO:0000259" key="4">
    <source>
        <dbReference type="Pfam" id="PF00534"/>
    </source>
</evidence>
<comment type="caution">
    <text evidence="6">The sequence shown here is derived from an EMBL/GenBank/DDBJ whole genome shotgun (WGS) entry which is preliminary data.</text>
</comment>
<feature type="domain" description="Glycosyl transferase family 1" evidence="4">
    <location>
        <begin position="211"/>
        <end position="361"/>
    </location>
</feature>
<dbReference type="Pfam" id="PF00534">
    <property type="entry name" value="Glycos_transf_1"/>
    <property type="match status" value="1"/>
</dbReference>
<evidence type="ECO:0000256" key="3">
    <source>
        <dbReference type="ARBA" id="ARBA00022679"/>
    </source>
</evidence>
<evidence type="ECO:0000313" key="7">
    <source>
        <dbReference type="Proteomes" id="UP000469215"/>
    </source>
</evidence>
<reference evidence="6 7" key="1">
    <citation type="submission" date="2020-01" db="EMBL/GenBank/DDBJ databases">
        <authorList>
            <person name="Deng T."/>
        </authorList>
    </citation>
    <scope>NUCLEOTIDE SEQUENCE [LARGE SCALE GENOMIC DNA]</scope>
    <source>
        <strain evidence="6 7">5221</strain>
    </source>
</reference>
<organism evidence="6 7">
    <name type="scientific">Brevibacterium rongguiense</name>
    <dbReference type="NCBI Taxonomy" id="2695267"/>
    <lineage>
        <taxon>Bacteria</taxon>
        <taxon>Bacillati</taxon>
        <taxon>Actinomycetota</taxon>
        <taxon>Actinomycetes</taxon>
        <taxon>Micrococcales</taxon>
        <taxon>Brevibacteriaceae</taxon>
        <taxon>Brevibacterium</taxon>
    </lineage>
</organism>
<evidence type="ECO:0000259" key="5">
    <source>
        <dbReference type="Pfam" id="PF13439"/>
    </source>
</evidence>